<evidence type="ECO:0000256" key="9">
    <source>
        <dbReference type="ARBA" id="ARBA00022452"/>
    </source>
</evidence>
<evidence type="ECO:0000256" key="8">
    <source>
        <dbReference type="ARBA" id="ARBA00013278"/>
    </source>
</evidence>
<dbReference type="RefSeq" id="WP_343353193.1">
    <property type="nucleotide sequence ID" value="NZ_CP145316.1"/>
</dbReference>
<keyword evidence="15" id="KW-0442">Lipid degradation</keyword>
<evidence type="ECO:0000256" key="19">
    <source>
        <dbReference type="ARBA" id="ARBA00032375"/>
    </source>
</evidence>
<evidence type="ECO:0000256" key="10">
    <source>
        <dbReference type="ARBA" id="ARBA00022692"/>
    </source>
</evidence>
<dbReference type="PRINTS" id="PR01486">
    <property type="entry name" value="PHPHLIPASEA1"/>
</dbReference>
<keyword evidence="13" id="KW-0378">Hydrolase</keyword>
<dbReference type="EC" id="3.1.1.32" evidence="7"/>
<evidence type="ECO:0000313" key="22">
    <source>
        <dbReference type="Proteomes" id="UP001434737"/>
    </source>
</evidence>
<evidence type="ECO:0000256" key="7">
    <source>
        <dbReference type="ARBA" id="ARBA00013179"/>
    </source>
</evidence>
<dbReference type="Proteomes" id="UP001434737">
    <property type="component" value="Chromosome"/>
</dbReference>
<gene>
    <name evidence="21" type="ORF">V3I05_07565</name>
</gene>
<proteinExistence type="inferred from homology"/>
<evidence type="ECO:0000256" key="14">
    <source>
        <dbReference type="ARBA" id="ARBA00022837"/>
    </source>
</evidence>
<keyword evidence="14" id="KW-0106">Calcium</keyword>
<comment type="subunit">
    <text evidence="6">Homodimer; dimerization is reversible, and the dimeric form is the active one.</text>
</comment>
<keyword evidence="16" id="KW-0443">Lipid metabolism</keyword>
<evidence type="ECO:0000256" key="5">
    <source>
        <dbReference type="ARBA" id="ARBA00010525"/>
    </source>
</evidence>
<dbReference type="PANTHER" id="PTHR40457">
    <property type="entry name" value="PHOSPHOLIPASE A1"/>
    <property type="match status" value="1"/>
</dbReference>
<evidence type="ECO:0000256" key="20">
    <source>
        <dbReference type="SAM" id="SignalP"/>
    </source>
</evidence>
<dbReference type="InterPro" id="IPR003187">
    <property type="entry name" value="PLipase_A1"/>
</dbReference>
<comment type="similarity">
    <text evidence="5">Belongs to the phospholipase A1 family.</text>
</comment>
<evidence type="ECO:0000256" key="15">
    <source>
        <dbReference type="ARBA" id="ARBA00022963"/>
    </source>
</evidence>
<keyword evidence="17" id="KW-0472">Membrane</keyword>
<dbReference type="Gene3D" id="2.40.230.10">
    <property type="entry name" value="Phospholipase A1"/>
    <property type="match status" value="1"/>
</dbReference>
<reference evidence="21 22" key="1">
    <citation type="submission" date="2024-02" db="EMBL/GenBank/DDBJ databases">
        <title>Genome and pathogenicity analysis of Helicobacter mastomyrinus isolated from mice.</title>
        <authorList>
            <person name="Zhu L."/>
        </authorList>
    </citation>
    <scope>NUCLEOTIDE SEQUENCE [LARGE SCALE GENOMIC DNA]</scope>
    <source>
        <strain evidence="21 22">Hm-17</strain>
    </source>
</reference>
<sequence length="295" mass="34939">MKRWGRVCIMWLCSVFALAQEEQKQQEQQKQNMYVNVDSVFSPPLSIPSTDQSYLALYPHKAIYILPYYYSFSEPAPGNLNRETKFQFSFKLAVTKKLFSPYGKLYFAYTQTAWFQNYNKPDSRPFRDLDYQPEIFYSYEKPIKFLGGVLKGISLGINHTSNGERLLRSRTQNRLLLNIRWEYDTLSYGTFGLNLGTWIYTGTHLDGFMHDNPDLPLYRGYSDLRLYYKSKRHLLEAYVRPPIARVYYPYFELGYTLRVSDNVGIYCQYVNGYGDNMFEYNQYAQRIGIGFRLWN</sequence>
<evidence type="ECO:0000256" key="2">
    <source>
        <dbReference type="ARBA" id="ARBA00001604"/>
    </source>
</evidence>
<organism evidence="21 22">
    <name type="scientific">Helicobacter mastomyrinus</name>
    <dbReference type="NCBI Taxonomy" id="287948"/>
    <lineage>
        <taxon>Bacteria</taxon>
        <taxon>Pseudomonadati</taxon>
        <taxon>Campylobacterota</taxon>
        <taxon>Epsilonproteobacteria</taxon>
        <taxon>Campylobacterales</taxon>
        <taxon>Helicobacteraceae</taxon>
        <taxon>Helicobacter</taxon>
    </lineage>
</organism>
<dbReference type="InterPro" id="IPR036541">
    <property type="entry name" value="PLipase_A1_sf"/>
</dbReference>
<evidence type="ECO:0000256" key="16">
    <source>
        <dbReference type="ARBA" id="ARBA00023098"/>
    </source>
</evidence>
<evidence type="ECO:0000256" key="18">
    <source>
        <dbReference type="ARBA" id="ARBA00023237"/>
    </source>
</evidence>
<dbReference type="Pfam" id="PF02253">
    <property type="entry name" value="PLA1"/>
    <property type="match status" value="1"/>
</dbReference>
<keyword evidence="10" id="KW-0812">Transmembrane</keyword>
<comment type="catalytic activity">
    <reaction evidence="2">
        <text>a 1,2-diacyl-sn-glycero-3-phosphocholine + H2O = a 1-acyl-sn-glycero-3-phosphocholine + a fatty acid + H(+)</text>
        <dbReference type="Rhea" id="RHEA:15801"/>
        <dbReference type="ChEBI" id="CHEBI:15377"/>
        <dbReference type="ChEBI" id="CHEBI:15378"/>
        <dbReference type="ChEBI" id="CHEBI:28868"/>
        <dbReference type="ChEBI" id="CHEBI:57643"/>
        <dbReference type="ChEBI" id="CHEBI:58168"/>
        <dbReference type="EC" id="3.1.1.4"/>
    </reaction>
</comment>
<keyword evidence="11" id="KW-0479">Metal-binding</keyword>
<protein>
    <recommendedName>
        <fullName evidence="19">Phosphatidylcholine 1-acylhydrolase</fullName>
        <ecNumber evidence="7">3.1.1.32</ecNumber>
        <ecNumber evidence="8">3.1.1.4</ecNumber>
    </recommendedName>
</protein>
<evidence type="ECO:0000256" key="12">
    <source>
        <dbReference type="ARBA" id="ARBA00022729"/>
    </source>
</evidence>
<name>A0ABZ3F5X4_9HELI</name>
<dbReference type="EC" id="3.1.1.4" evidence="8"/>
<comment type="catalytic activity">
    <reaction evidence="1">
        <text>a 1,2-diacyl-sn-glycero-3-phosphocholine + H2O = a 2-acyl-sn-glycero-3-phosphocholine + a fatty acid + H(+)</text>
        <dbReference type="Rhea" id="RHEA:18689"/>
        <dbReference type="ChEBI" id="CHEBI:15377"/>
        <dbReference type="ChEBI" id="CHEBI:15378"/>
        <dbReference type="ChEBI" id="CHEBI:28868"/>
        <dbReference type="ChEBI" id="CHEBI:57643"/>
        <dbReference type="ChEBI" id="CHEBI:57875"/>
        <dbReference type="EC" id="3.1.1.32"/>
    </reaction>
</comment>
<evidence type="ECO:0000256" key="1">
    <source>
        <dbReference type="ARBA" id="ARBA00000111"/>
    </source>
</evidence>
<evidence type="ECO:0000256" key="4">
    <source>
        <dbReference type="ARBA" id="ARBA00004571"/>
    </source>
</evidence>
<evidence type="ECO:0000256" key="3">
    <source>
        <dbReference type="ARBA" id="ARBA00001913"/>
    </source>
</evidence>
<evidence type="ECO:0000256" key="6">
    <source>
        <dbReference type="ARBA" id="ARBA00011702"/>
    </source>
</evidence>
<feature type="signal peptide" evidence="20">
    <location>
        <begin position="1"/>
        <end position="19"/>
    </location>
</feature>
<evidence type="ECO:0000313" key="21">
    <source>
        <dbReference type="EMBL" id="XAM17537.1"/>
    </source>
</evidence>
<dbReference type="PANTHER" id="PTHR40457:SF1">
    <property type="entry name" value="PHOSPHOLIPASE A1"/>
    <property type="match status" value="1"/>
</dbReference>
<keyword evidence="12 20" id="KW-0732">Signal</keyword>
<feature type="chain" id="PRO_5045546012" description="Phosphatidylcholine 1-acylhydrolase" evidence="20">
    <location>
        <begin position="20"/>
        <end position="295"/>
    </location>
</feature>
<evidence type="ECO:0000256" key="11">
    <source>
        <dbReference type="ARBA" id="ARBA00022723"/>
    </source>
</evidence>
<evidence type="ECO:0000256" key="17">
    <source>
        <dbReference type="ARBA" id="ARBA00023136"/>
    </source>
</evidence>
<keyword evidence="18" id="KW-0998">Cell outer membrane</keyword>
<dbReference type="EMBL" id="CP145316">
    <property type="protein sequence ID" value="XAM17537.1"/>
    <property type="molecule type" value="Genomic_DNA"/>
</dbReference>
<accession>A0ABZ3F5X4</accession>
<comment type="subcellular location">
    <subcellularLocation>
        <location evidence="4">Cell outer membrane</location>
        <topology evidence="4">Multi-pass membrane protein</topology>
    </subcellularLocation>
</comment>
<comment type="cofactor">
    <cofactor evidence="3">
        <name>Ca(2+)</name>
        <dbReference type="ChEBI" id="CHEBI:29108"/>
    </cofactor>
</comment>
<dbReference type="SUPFAM" id="SSF56931">
    <property type="entry name" value="Outer membrane phospholipase A (OMPLA)"/>
    <property type="match status" value="1"/>
</dbReference>
<keyword evidence="9" id="KW-1134">Transmembrane beta strand</keyword>
<evidence type="ECO:0000256" key="13">
    <source>
        <dbReference type="ARBA" id="ARBA00022801"/>
    </source>
</evidence>
<keyword evidence="22" id="KW-1185">Reference proteome</keyword>